<protein>
    <recommendedName>
        <fullName evidence="4">RRM domain-containing protein</fullName>
    </recommendedName>
</protein>
<evidence type="ECO:0008006" key="4">
    <source>
        <dbReference type="Google" id="ProtNLM"/>
    </source>
</evidence>
<sequence length="305" mass="34007">MLLAPTTMGRLGMRSLLQSQWSHMRCSIHTSRYLNSAESRSIAQLPTICSHITNKQQISRQDNRQISNSQRGLHARSYSTATESTEKPIPKPHTTVCVMLTGVPASATVDDIRQKFPTTGYTPGTVSAAFPDYSAPGSLYQRNAKLNWYVFFTGPHTRKQVELQTDGMMICGSSVRVSIKNSRFQPPTYWSNYLPGNLSEPYDGRCAVFFNLPQNTTDSAILNFLKPLTVERIVHENPGSQSNTTALLVFDSAETANAAYVHFHGRSIETEMDADGESSKSVDQEPVEIRVLHGYRPWRSAFLIA</sequence>
<proteinExistence type="predicted"/>
<dbReference type="AlphaFoldDB" id="A0A0L0G1W1"/>
<dbReference type="SUPFAM" id="SSF54928">
    <property type="entry name" value="RNA-binding domain, RBD"/>
    <property type="match status" value="1"/>
</dbReference>
<dbReference type="RefSeq" id="XP_014156723.1">
    <property type="nucleotide sequence ID" value="XM_014301248.1"/>
</dbReference>
<dbReference type="InterPro" id="IPR035979">
    <property type="entry name" value="RBD_domain_sf"/>
</dbReference>
<dbReference type="GeneID" id="25905408"/>
<accession>A0A0L0G1W1</accession>
<dbReference type="EMBL" id="KQ241889">
    <property type="protein sequence ID" value="KNC82821.1"/>
    <property type="molecule type" value="Genomic_DNA"/>
</dbReference>
<dbReference type="Proteomes" id="UP000054560">
    <property type="component" value="Unassembled WGS sequence"/>
</dbReference>
<organism evidence="2 3">
    <name type="scientific">Sphaeroforma arctica JP610</name>
    <dbReference type="NCBI Taxonomy" id="667725"/>
    <lineage>
        <taxon>Eukaryota</taxon>
        <taxon>Ichthyosporea</taxon>
        <taxon>Ichthyophonida</taxon>
        <taxon>Sphaeroforma</taxon>
    </lineage>
</organism>
<keyword evidence="3" id="KW-1185">Reference proteome</keyword>
<evidence type="ECO:0000313" key="3">
    <source>
        <dbReference type="Proteomes" id="UP000054560"/>
    </source>
</evidence>
<dbReference type="CDD" id="cd00590">
    <property type="entry name" value="RRM_SF"/>
    <property type="match status" value="1"/>
</dbReference>
<evidence type="ECO:0000256" key="1">
    <source>
        <dbReference type="SAM" id="MobiDB-lite"/>
    </source>
</evidence>
<name>A0A0L0G1W1_9EUKA</name>
<feature type="region of interest" description="Disordered" evidence="1">
    <location>
        <begin position="56"/>
        <end position="90"/>
    </location>
</feature>
<gene>
    <name evidence="2" type="ORF">SARC_04904</name>
</gene>
<feature type="compositionally biased region" description="Polar residues" evidence="1">
    <location>
        <begin position="56"/>
        <end position="83"/>
    </location>
</feature>
<dbReference type="GO" id="GO:0003676">
    <property type="term" value="F:nucleic acid binding"/>
    <property type="evidence" value="ECO:0007669"/>
    <property type="project" value="InterPro"/>
</dbReference>
<evidence type="ECO:0000313" key="2">
    <source>
        <dbReference type="EMBL" id="KNC82821.1"/>
    </source>
</evidence>
<reference evidence="2 3" key="1">
    <citation type="submission" date="2011-02" db="EMBL/GenBank/DDBJ databases">
        <title>The Genome Sequence of Sphaeroforma arctica JP610.</title>
        <authorList>
            <consortium name="The Broad Institute Genome Sequencing Platform"/>
            <person name="Russ C."/>
            <person name="Cuomo C."/>
            <person name="Young S.K."/>
            <person name="Zeng Q."/>
            <person name="Gargeya S."/>
            <person name="Alvarado L."/>
            <person name="Berlin A."/>
            <person name="Chapman S.B."/>
            <person name="Chen Z."/>
            <person name="Freedman E."/>
            <person name="Gellesch M."/>
            <person name="Goldberg J."/>
            <person name="Griggs A."/>
            <person name="Gujja S."/>
            <person name="Heilman E."/>
            <person name="Heiman D."/>
            <person name="Howarth C."/>
            <person name="Mehta T."/>
            <person name="Neiman D."/>
            <person name="Pearson M."/>
            <person name="Roberts A."/>
            <person name="Saif S."/>
            <person name="Shea T."/>
            <person name="Shenoy N."/>
            <person name="Sisk P."/>
            <person name="Stolte C."/>
            <person name="Sykes S."/>
            <person name="White J."/>
            <person name="Yandava C."/>
            <person name="Burger G."/>
            <person name="Gray M.W."/>
            <person name="Holland P.W.H."/>
            <person name="King N."/>
            <person name="Lang F.B.F."/>
            <person name="Roger A.J."/>
            <person name="Ruiz-Trillo I."/>
            <person name="Haas B."/>
            <person name="Nusbaum C."/>
            <person name="Birren B."/>
        </authorList>
    </citation>
    <scope>NUCLEOTIDE SEQUENCE [LARGE SCALE GENOMIC DNA]</scope>
    <source>
        <strain evidence="2 3">JP610</strain>
    </source>
</reference>